<accession>A0ABY0DMT7</accession>
<keyword evidence="2" id="KW-1185">Reference proteome</keyword>
<evidence type="ECO:0000313" key="2">
    <source>
        <dbReference type="Proteomes" id="UP000289946"/>
    </source>
</evidence>
<comment type="caution">
    <text evidence="1">The sequence shown here is derived from an EMBL/GenBank/DDBJ whole genome shotgun (WGS) entry which is preliminary data.</text>
</comment>
<evidence type="ECO:0000313" key="1">
    <source>
        <dbReference type="EMBL" id="RXG96113.1"/>
    </source>
</evidence>
<sequence length="184" mass="20314">MIPDTKSGLPAMACVSAMQKCIRRGMEREAMEFAVELMHTSKAFHTMVCNRLEVICHEDLDTLAAPHVFPFVAASLAASRDRYSKSIGEARLMIGNAIRMMCRSPKSRAGCHFAAAIGLRSSLEGYAPTIPDSAYDQHTLTGKKLGRGLDHFRKEGAKLVPPPTAADPYEDEAYRLWAIKQQCK</sequence>
<organism evidence="1 2">
    <name type="scientific">Bradyrhizobium zhanjiangense</name>
    <dbReference type="NCBI Taxonomy" id="1325107"/>
    <lineage>
        <taxon>Bacteria</taxon>
        <taxon>Pseudomonadati</taxon>
        <taxon>Pseudomonadota</taxon>
        <taxon>Alphaproteobacteria</taxon>
        <taxon>Hyphomicrobiales</taxon>
        <taxon>Nitrobacteraceae</taxon>
        <taxon>Bradyrhizobium</taxon>
    </lineage>
</organism>
<reference evidence="1 2" key="1">
    <citation type="submission" date="2018-10" db="EMBL/GenBank/DDBJ databases">
        <title>Bradyrhizobium sp. nov., isolated from effective nodules of peanut in China.</title>
        <authorList>
            <person name="Li Y."/>
        </authorList>
    </citation>
    <scope>NUCLEOTIDE SEQUENCE [LARGE SCALE GENOMIC DNA]</scope>
    <source>
        <strain evidence="1 2">CCBAU 51781</strain>
    </source>
</reference>
<gene>
    <name evidence="1" type="ORF">EAS62_10785</name>
</gene>
<dbReference type="Gene3D" id="1.20.272.10">
    <property type="match status" value="1"/>
</dbReference>
<dbReference type="SUPFAM" id="SSF48019">
    <property type="entry name" value="post-AAA+ oligomerization domain-like"/>
    <property type="match status" value="1"/>
</dbReference>
<dbReference type="EMBL" id="RDRA01000006">
    <property type="protein sequence ID" value="RXG96113.1"/>
    <property type="molecule type" value="Genomic_DNA"/>
</dbReference>
<dbReference type="RefSeq" id="WP_128939264.1">
    <property type="nucleotide sequence ID" value="NZ_RDRA01000006.1"/>
</dbReference>
<dbReference type="InterPro" id="IPR008921">
    <property type="entry name" value="DNA_pol3_clamp-load_cplx_C"/>
</dbReference>
<protein>
    <submittedName>
        <fullName evidence="1">Uncharacterized protein</fullName>
    </submittedName>
</protein>
<proteinExistence type="predicted"/>
<dbReference type="Proteomes" id="UP000289946">
    <property type="component" value="Unassembled WGS sequence"/>
</dbReference>
<name>A0ABY0DMT7_9BRAD</name>